<dbReference type="EMBL" id="JAJSOF020000009">
    <property type="protein sequence ID" value="KAJ4445872.1"/>
    <property type="molecule type" value="Genomic_DNA"/>
</dbReference>
<accession>A0ABQ8THI4</accession>
<evidence type="ECO:0000313" key="2">
    <source>
        <dbReference type="Proteomes" id="UP001148838"/>
    </source>
</evidence>
<dbReference type="Proteomes" id="UP001148838">
    <property type="component" value="Unassembled WGS sequence"/>
</dbReference>
<protein>
    <submittedName>
        <fullName evidence="1">Uncharacterized protein</fullName>
    </submittedName>
</protein>
<evidence type="ECO:0000313" key="1">
    <source>
        <dbReference type="EMBL" id="KAJ4445872.1"/>
    </source>
</evidence>
<sequence>MDAIITCPASCEVISVIRFLHAERVNAAEIRRRLCRVYGNIMSDAENLRMGVKMCTMREVKDDIQLMNSTS</sequence>
<keyword evidence="2" id="KW-1185">Reference proteome</keyword>
<comment type="caution">
    <text evidence="1">The sequence shown here is derived from an EMBL/GenBank/DDBJ whole genome shotgun (WGS) entry which is preliminary data.</text>
</comment>
<proteinExistence type="predicted"/>
<name>A0ABQ8THI4_PERAM</name>
<organism evidence="1 2">
    <name type="scientific">Periplaneta americana</name>
    <name type="common">American cockroach</name>
    <name type="synonym">Blatta americana</name>
    <dbReference type="NCBI Taxonomy" id="6978"/>
    <lineage>
        <taxon>Eukaryota</taxon>
        <taxon>Metazoa</taxon>
        <taxon>Ecdysozoa</taxon>
        <taxon>Arthropoda</taxon>
        <taxon>Hexapoda</taxon>
        <taxon>Insecta</taxon>
        <taxon>Pterygota</taxon>
        <taxon>Neoptera</taxon>
        <taxon>Polyneoptera</taxon>
        <taxon>Dictyoptera</taxon>
        <taxon>Blattodea</taxon>
        <taxon>Blattoidea</taxon>
        <taxon>Blattidae</taxon>
        <taxon>Blattinae</taxon>
        <taxon>Periplaneta</taxon>
    </lineage>
</organism>
<reference evidence="1 2" key="1">
    <citation type="journal article" date="2022" name="Allergy">
        <title>Genome assembly and annotation of Periplaneta americana reveal a comprehensive cockroach allergen profile.</title>
        <authorList>
            <person name="Wang L."/>
            <person name="Xiong Q."/>
            <person name="Saelim N."/>
            <person name="Wang L."/>
            <person name="Nong W."/>
            <person name="Wan A.T."/>
            <person name="Shi M."/>
            <person name="Liu X."/>
            <person name="Cao Q."/>
            <person name="Hui J.H.L."/>
            <person name="Sookrung N."/>
            <person name="Leung T.F."/>
            <person name="Tungtrongchitr A."/>
            <person name="Tsui S.K.W."/>
        </authorList>
    </citation>
    <scope>NUCLEOTIDE SEQUENCE [LARGE SCALE GENOMIC DNA]</scope>
    <source>
        <strain evidence="1">PWHHKU_190912</strain>
    </source>
</reference>
<gene>
    <name evidence="1" type="ORF">ANN_12557</name>
</gene>